<feature type="domain" description="Glycosyltransferase 2-like" evidence="1">
    <location>
        <begin position="7"/>
        <end position="106"/>
    </location>
</feature>
<gene>
    <name evidence="2" type="ORF">DFO77_11873</name>
</gene>
<dbReference type="EMBL" id="QPIZ01000018">
    <property type="protein sequence ID" value="RCW31356.1"/>
    <property type="molecule type" value="Genomic_DNA"/>
</dbReference>
<dbReference type="AlphaFoldDB" id="A0A368URD3"/>
<dbReference type="Gene3D" id="3.90.550.10">
    <property type="entry name" value="Spore Coat Polysaccharide Biosynthesis Protein SpsA, Chain A"/>
    <property type="match status" value="1"/>
</dbReference>
<reference evidence="2 3" key="1">
    <citation type="submission" date="2018-07" db="EMBL/GenBank/DDBJ databases">
        <title>Freshwater and sediment microbial communities from various areas in North America, analyzing microbe dynamics in response to fracking.</title>
        <authorList>
            <person name="Lamendella R."/>
        </authorList>
    </citation>
    <scope>NUCLEOTIDE SEQUENCE [LARGE SCALE GENOMIC DNA]</scope>
    <source>
        <strain evidence="2 3">160A</strain>
    </source>
</reference>
<keyword evidence="2" id="KW-0808">Transferase</keyword>
<evidence type="ECO:0000313" key="2">
    <source>
        <dbReference type="EMBL" id="RCW31356.1"/>
    </source>
</evidence>
<dbReference type="InterPro" id="IPR001173">
    <property type="entry name" value="Glyco_trans_2-like"/>
</dbReference>
<dbReference type="RefSeq" id="WP_114437475.1">
    <property type="nucleotide sequence ID" value="NZ_QPIZ01000018.1"/>
</dbReference>
<evidence type="ECO:0000313" key="3">
    <source>
        <dbReference type="Proteomes" id="UP000252733"/>
    </source>
</evidence>
<dbReference type="SUPFAM" id="SSF53448">
    <property type="entry name" value="Nucleotide-diphospho-sugar transferases"/>
    <property type="match status" value="1"/>
</dbReference>
<evidence type="ECO:0000259" key="1">
    <source>
        <dbReference type="Pfam" id="PF00535"/>
    </source>
</evidence>
<dbReference type="Proteomes" id="UP000252733">
    <property type="component" value="Unassembled WGS sequence"/>
</dbReference>
<name>A0A368URD3_9BACT</name>
<sequence length="299" mass="33923">MHYPVALFCYNRPVHLKRTIAALQKNAGAVDTEVWFFSDGPAGEGDRASVDEVRKIIDNVEGFKRVRVVKNDVNRGLAASIIAGVSAVLAQDDACIVLEDDLETAPFFLDFLNSGLSCYADDSEIFSVSGYCPPIAIPDDYAAEAFRFPRINSWGWGTWRNRWNRVDWDVKDFDAFISNKSRVKELTLLGKDLPVMLLKQQTGKIGSWAVRFNQACFREGKTNIYPVRSLVRNMGADGSGTHVRSTGKYRVQLSPKPLIPHPAFENPQISKAFREFYRPSFYRQMLNKIKIARHLKRLR</sequence>
<dbReference type="GO" id="GO:0016740">
    <property type="term" value="F:transferase activity"/>
    <property type="evidence" value="ECO:0007669"/>
    <property type="project" value="UniProtKB-KW"/>
</dbReference>
<accession>A0A368URD3</accession>
<dbReference type="InterPro" id="IPR029044">
    <property type="entry name" value="Nucleotide-diphossugar_trans"/>
</dbReference>
<protein>
    <submittedName>
        <fullName evidence="2">Glycosyl transferase family 2</fullName>
    </submittedName>
</protein>
<comment type="caution">
    <text evidence="2">The sequence shown here is derived from an EMBL/GenBank/DDBJ whole genome shotgun (WGS) entry which is preliminary data.</text>
</comment>
<organism evidence="2 3">
    <name type="scientific">Marinilabilia salmonicolor</name>
    <dbReference type="NCBI Taxonomy" id="989"/>
    <lineage>
        <taxon>Bacteria</taxon>
        <taxon>Pseudomonadati</taxon>
        <taxon>Bacteroidota</taxon>
        <taxon>Bacteroidia</taxon>
        <taxon>Marinilabiliales</taxon>
        <taxon>Marinilabiliaceae</taxon>
        <taxon>Marinilabilia</taxon>
    </lineage>
</organism>
<dbReference type="Pfam" id="PF00535">
    <property type="entry name" value="Glycos_transf_2"/>
    <property type="match status" value="1"/>
</dbReference>
<proteinExistence type="predicted"/>
<keyword evidence="3" id="KW-1185">Reference proteome</keyword>